<reference evidence="6" key="1">
    <citation type="submission" date="2020-10" db="EMBL/GenBank/DDBJ databases">
        <authorList>
            <person name="Gilroy R."/>
        </authorList>
    </citation>
    <scope>NUCLEOTIDE SEQUENCE</scope>
    <source>
        <strain evidence="6">CHK176-22527</strain>
    </source>
</reference>
<dbReference type="GO" id="GO:0005886">
    <property type="term" value="C:plasma membrane"/>
    <property type="evidence" value="ECO:0007669"/>
    <property type="project" value="UniProtKB-ARBA"/>
</dbReference>
<name>A0A9D1HCD4_9FIRM</name>
<proteinExistence type="predicted"/>
<evidence type="ECO:0000256" key="1">
    <source>
        <dbReference type="ARBA" id="ARBA00004141"/>
    </source>
</evidence>
<dbReference type="Proteomes" id="UP000824159">
    <property type="component" value="Unassembled WGS sequence"/>
</dbReference>
<dbReference type="AlphaFoldDB" id="A0A9D1HCD4"/>
<gene>
    <name evidence="6" type="ORF">IAD12_04190</name>
</gene>
<evidence type="ECO:0000256" key="4">
    <source>
        <dbReference type="ARBA" id="ARBA00023136"/>
    </source>
</evidence>
<evidence type="ECO:0000256" key="3">
    <source>
        <dbReference type="ARBA" id="ARBA00022989"/>
    </source>
</evidence>
<feature type="transmembrane region" description="Helical" evidence="5">
    <location>
        <begin position="57"/>
        <end position="76"/>
    </location>
</feature>
<keyword evidence="3 5" id="KW-1133">Transmembrane helix</keyword>
<feature type="transmembrane region" description="Helical" evidence="5">
    <location>
        <begin position="126"/>
        <end position="148"/>
    </location>
</feature>
<dbReference type="Pfam" id="PF02361">
    <property type="entry name" value="CbiQ"/>
    <property type="match status" value="1"/>
</dbReference>
<evidence type="ECO:0000256" key="2">
    <source>
        <dbReference type="ARBA" id="ARBA00022692"/>
    </source>
</evidence>
<dbReference type="CDD" id="cd16914">
    <property type="entry name" value="EcfT"/>
    <property type="match status" value="1"/>
</dbReference>
<keyword evidence="4 5" id="KW-0472">Membrane</keyword>
<protein>
    <submittedName>
        <fullName evidence="6">Energy-coupling factor transporter transmembrane protein EcfT</fullName>
    </submittedName>
</protein>
<feature type="transmembrane region" description="Helical" evidence="5">
    <location>
        <begin position="226"/>
        <end position="246"/>
    </location>
</feature>
<dbReference type="InterPro" id="IPR003339">
    <property type="entry name" value="ABC/ECF_trnsptr_transmembrane"/>
</dbReference>
<reference evidence="6" key="2">
    <citation type="journal article" date="2021" name="PeerJ">
        <title>Extensive microbial diversity within the chicken gut microbiome revealed by metagenomics and culture.</title>
        <authorList>
            <person name="Gilroy R."/>
            <person name="Ravi A."/>
            <person name="Getino M."/>
            <person name="Pursley I."/>
            <person name="Horton D.L."/>
            <person name="Alikhan N.F."/>
            <person name="Baker D."/>
            <person name="Gharbi K."/>
            <person name="Hall N."/>
            <person name="Watson M."/>
            <person name="Adriaenssens E.M."/>
            <person name="Foster-Nyarko E."/>
            <person name="Jarju S."/>
            <person name="Secka A."/>
            <person name="Antonio M."/>
            <person name="Oren A."/>
            <person name="Chaudhuri R.R."/>
            <person name="La Ragione R."/>
            <person name="Hildebrand F."/>
            <person name="Pallen M.J."/>
        </authorList>
    </citation>
    <scope>NUCLEOTIDE SEQUENCE</scope>
    <source>
        <strain evidence="6">CHK176-22527</strain>
    </source>
</reference>
<dbReference type="EMBL" id="DVLX01000046">
    <property type="protein sequence ID" value="HIT99436.1"/>
    <property type="molecule type" value="Genomic_DNA"/>
</dbReference>
<comment type="caution">
    <text evidence="6">The sequence shown here is derived from an EMBL/GenBank/DDBJ whole genome shotgun (WGS) entry which is preliminary data.</text>
</comment>
<sequence length="297" mass="33482">MMKRSVFDTYHPAINFIFFCIVIISSIFTMNPVLLGISFISAGTYAYMLNGKRTVRFILFFILPLILFAAVINAIVNPRGETVIFYTEYSRITMEAALYGICTGIMISSMLLWFSCFTKIMTGDKFTYMFGKIMPSISLIITMVMRFVPDFKGKIAEISNAQKGIGCDVTEGRAAEKVRHGIKITSIMFSWSLENSVDTADSMRARGYGAKKRSSFAIYDFDKRDAAAVFVIALATAVFISGAISGRYSVEFYPDISMPEFMDTDIILYAAYALLCFFPAIVEFKEAIVWRYLRSKI</sequence>
<feature type="transmembrane region" description="Helical" evidence="5">
    <location>
        <begin position="266"/>
        <end position="284"/>
    </location>
</feature>
<evidence type="ECO:0000256" key="5">
    <source>
        <dbReference type="SAM" id="Phobius"/>
    </source>
</evidence>
<feature type="transmembrane region" description="Helical" evidence="5">
    <location>
        <begin position="12"/>
        <end position="37"/>
    </location>
</feature>
<accession>A0A9D1HCD4</accession>
<evidence type="ECO:0000313" key="6">
    <source>
        <dbReference type="EMBL" id="HIT99436.1"/>
    </source>
</evidence>
<comment type="subcellular location">
    <subcellularLocation>
        <location evidence="1">Membrane</location>
        <topology evidence="1">Multi-pass membrane protein</topology>
    </subcellularLocation>
</comment>
<evidence type="ECO:0000313" key="7">
    <source>
        <dbReference type="Proteomes" id="UP000824159"/>
    </source>
</evidence>
<keyword evidence="2 5" id="KW-0812">Transmembrane</keyword>
<feature type="transmembrane region" description="Helical" evidence="5">
    <location>
        <begin position="96"/>
        <end position="114"/>
    </location>
</feature>
<organism evidence="6 7">
    <name type="scientific">Candidatus Allocopromorpha excrementavium</name>
    <dbReference type="NCBI Taxonomy" id="2840741"/>
    <lineage>
        <taxon>Bacteria</taxon>
        <taxon>Bacillati</taxon>
        <taxon>Bacillota</taxon>
        <taxon>Clostridia</taxon>
        <taxon>Eubacteriales</taxon>
        <taxon>Eubacteriaceae</taxon>
        <taxon>Eubacteriaceae incertae sedis</taxon>
        <taxon>Candidatus Allocopromorpha</taxon>
    </lineage>
</organism>